<proteinExistence type="inferred from homology"/>
<evidence type="ECO:0000256" key="5">
    <source>
        <dbReference type="ARBA" id="ARBA00023136"/>
    </source>
</evidence>
<keyword evidence="4" id="KW-1133">Transmembrane helix</keyword>
<dbReference type="GO" id="GO:0005886">
    <property type="term" value="C:plasma membrane"/>
    <property type="evidence" value="ECO:0007669"/>
    <property type="project" value="TreeGrafter"/>
</dbReference>
<keyword evidence="3" id="KW-0812">Transmembrane</keyword>
<evidence type="ECO:0000313" key="7">
    <source>
        <dbReference type="Proteomes" id="UP000711407"/>
    </source>
</evidence>
<dbReference type="InterPro" id="IPR007267">
    <property type="entry name" value="GtrA_DPMS_TM"/>
</dbReference>
<dbReference type="AlphaFoldDB" id="A0A4Q0UAR8"/>
<gene>
    <name evidence="6" type="ORF">K8V47_07240</name>
</gene>
<reference evidence="6" key="1">
    <citation type="journal article" date="2021" name="PeerJ">
        <title>Extensive microbial diversity within the chicken gut microbiome revealed by metagenomics and culture.</title>
        <authorList>
            <person name="Gilroy R."/>
            <person name="Ravi A."/>
            <person name="Getino M."/>
            <person name="Pursley I."/>
            <person name="Horton D.L."/>
            <person name="Alikhan N.F."/>
            <person name="Baker D."/>
            <person name="Gharbi K."/>
            <person name="Hall N."/>
            <person name="Watson M."/>
            <person name="Adriaenssens E.M."/>
            <person name="Foster-Nyarko E."/>
            <person name="Jarju S."/>
            <person name="Secka A."/>
            <person name="Antonio M."/>
            <person name="Oren A."/>
            <person name="Chaudhuri R.R."/>
            <person name="La Ragione R."/>
            <person name="Hildebrand F."/>
            <person name="Pallen M.J."/>
        </authorList>
    </citation>
    <scope>NUCLEOTIDE SEQUENCE</scope>
    <source>
        <strain evidence="6">4100</strain>
    </source>
</reference>
<dbReference type="Proteomes" id="UP000711407">
    <property type="component" value="Unassembled WGS sequence"/>
</dbReference>
<dbReference type="GO" id="GO:0000271">
    <property type="term" value="P:polysaccharide biosynthetic process"/>
    <property type="evidence" value="ECO:0007669"/>
    <property type="project" value="InterPro"/>
</dbReference>
<evidence type="ECO:0000256" key="2">
    <source>
        <dbReference type="ARBA" id="ARBA00009399"/>
    </source>
</evidence>
<name>A0A4Q0UAR8_9BACT</name>
<dbReference type="PANTHER" id="PTHR38459">
    <property type="entry name" value="PROPHAGE BACTOPRENOL-LINKED GLUCOSE TRANSLOCASE HOMOLOG"/>
    <property type="match status" value="1"/>
</dbReference>
<organism evidence="6 7">
    <name type="scientific">Candidatus Amulumruptor caecigallinarius</name>
    <dbReference type="NCBI Taxonomy" id="2109911"/>
    <lineage>
        <taxon>Bacteria</taxon>
        <taxon>Pseudomonadati</taxon>
        <taxon>Bacteroidota</taxon>
        <taxon>Bacteroidia</taxon>
        <taxon>Bacteroidales</taxon>
        <taxon>Muribaculaceae</taxon>
        <taxon>Candidatus Amulumruptor</taxon>
    </lineage>
</organism>
<accession>A0A4Q0UAR8</accession>
<dbReference type="PANTHER" id="PTHR38459:SF1">
    <property type="entry name" value="PROPHAGE BACTOPRENOL-LINKED GLUCOSE TRANSLOCASE HOMOLOG"/>
    <property type="match status" value="1"/>
</dbReference>
<evidence type="ECO:0000256" key="4">
    <source>
        <dbReference type="ARBA" id="ARBA00022989"/>
    </source>
</evidence>
<dbReference type="EMBL" id="DYXT01000038">
    <property type="protein sequence ID" value="HJE39531.1"/>
    <property type="molecule type" value="Genomic_DNA"/>
</dbReference>
<dbReference type="InterPro" id="IPR051401">
    <property type="entry name" value="GtrA_CellWall_Glycosyl"/>
</dbReference>
<comment type="caution">
    <text evidence="6">The sequence shown here is derived from an EMBL/GenBank/DDBJ whole genome shotgun (WGS) entry which is preliminary data.</text>
</comment>
<evidence type="ECO:0000256" key="3">
    <source>
        <dbReference type="ARBA" id="ARBA00022692"/>
    </source>
</evidence>
<comment type="similarity">
    <text evidence="2">Belongs to the GtrA family.</text>
</comment>
<protein>
    <submittedName>
        <fullName evidence="6">GtrA family protein</fullName>
    </submittedName>
</protein>
<reference evidence="6" key="2">
    <citation type="submission" date="2021-09" db="EMBL/GenBank/DDBJ databases">
        <authorList>
            <person name="Gilroy R."/>
        </authorList>
    </citation>
    <scope>NUCLEOTIDE SEQUENCE</scope>
    <source>
        <strain evidence="6">4100</strain>
    </source>
</reference>
<evidence type="ECO:0000256" key="1">
    <source>
        <dbReference type="ARBA" id="ARBA00004141"/>
    </source>
</evidence>
<evidence type="ECO:0000313" key="6">
    <source>
        <dbReference type="EMBL" id="HJE39531.1"/>
    </source>
</evidence>
<dbReference type="Pfam" id="PF04138">
    <property type="entry name" value="GtrA_DPMS_TM"/>
    <property type="match status" value="1"/>
</dbReference>
<sequence length="158" mass="17749">MSHRSFLYRLLKTPTDNIAVQLIRYGIVGGTAFAADFGSLYTLTEYAGVHYQLSAALAFIIGLTVNYFLSIRWVFNSRSTERHQVVEFLGFAIVGIIGLGLNALIMYLAVDFLSLHYLWAKLLSTAIVFFWNFLGRKILTSHIHVLCKIIPDSQKTAA</sequence>
<comment type="subcellular location">
    <subcellularLocation>
        <location evidence="1">Membrane</location>
        <topology evidence="1">Multi-pass membrane protein</topology>
    </subcellularLocation>
</comment>
<keyword evidence="5" id="KW-0472">Membrane</keyword>